<keyword evidence="1" id="KW-0560">Oxidoreductase</keyword>
<dbReference type="InterPro" id="IPR017715">
    <property type="entry name" value="NH2-phosphonate_OxRdtase"/>
</dbReference>
<dbReference type="Gene3D" id="3.50.50.60">
    <property type="entry name" value="FAD/NAD(P)-binding domain"/>
    <property type="match status" value="1"/>
</dbReference>
<dbReference type="AlphaFoldDB" id="A0A1H9J6A6"/>
<evidence type="ECO:0000313" key="5">
    <source>
        <dbReference type="Proteomes" id="UP000199221"/>
    </source>
</evidence>
<dbReference type="GeneID" id="93677417"/>
<dbReference type="Proteomes" id="UP000199221">
    <property type="component" value="Unassembled WGS sequence"/>
</dbReference>
<dbReference type="EMBL" id="FOEQ01000004">
    <property type="protein sequence ID" value="SEQ82328.1"/>
    <property type="molecule type" value="Genomic_DNA"/>
</dbReference>
<dbReference type="PANTHER" id="PTHR13847:SF285">
    <property type="entry name" value="FAD DEPENDENT OXIDOREDUCTASE DOMAIN-CONTAINING PROTEIN"/>
    <property type="match status" value="1"/>
</dbReference>
<dbReference type="InterPro" id="IPR036188">
    <property type="entry name" value="FAD/NAD-bd_sf"/>
</dbReference>
<evidence type="ECO:0000313" key="6">
    <source>
        <dbReference type="Proteomes" id="UP001329505"/>
    </source>
</evidence>
<dbReference type="Pfam" id="PF01266">
    <property type="entry name" value="DAO"/>
    <property type="match status" value="1"/>
</dbReference>
<evidence type="ECO:0000313" key="3">
    <source>
        <dbReference type="EMBL" id="MEE1879300.1"/>
    </source>
</evidence>
<proteinExistence type="predicted"/>
<accession>A0A1H9J6A6</accession>
<gene>
    <name evidence="4" type="ORF">SAMN05216230_1043</name>
    <name evidence="3" type="ORF">V0R55_03935</name>
</gene>
<sequence length="463" mass="49960">MRPFWLQQALDQEDEALCPPLAGDARCDVCIVGGGYTGLWTALMIKEQAPQLEVLLIEADICGAGASGRNGGCALSWSAKYFTLERLFGVAEAIRLVEESERSIGAIGEFCAANGIRCDFRMDGTLYTATNQAQVGGTDAVIAALERRGINSFQRLALEQVQRLAGSQRHLEGWYSPAAATVQPGRLVRGLRRVALQRGVRIHEGTAMTGLEHGAPAQVRTATGTIRADRVVLGLNAWMARAFPQFERSVAIVSSDMVITEPCPELLRQIGLDSGVSVLDSRIFVHYYHNTSDGRLMLGKGGNTFAYGGRMLPVFDQPSPYQPLLRDSLAEFFPALAEVPLAASWNGPSDRSVTGLPFFGRLDGQGNVFYGFGYSGSGVGPCHMGGQILSSLALGLDNPWTRSPLVKGPLGRFPPEPVRYLGSLLVRNAIRRKERAEDRGVRPRGLDVRLAKFAAAAGKADKG</sequence>
<evidence type="ECO:0000256" key="1">
    <source>
        <dbReference type="ARBA" id="ARBA00023002"/>
    </source>
</evidence>
<name>A0A1H9J6A6_9PSED</name>
<reference evidence="4 5" key="1">
    <citation type="submission" date="2016-10" db="EMBL/GenBank/DDBJ databases">
        <authorList>
            <person name="de Groot N.N."/>
        </authorList>
    </citation>
    <scope>NUCLEOTIDE SEQUENCE [LARGE SCALE GENOMIC DNA]</scope>
    <source>
        <strain evidence="4 5">LMG 27941</strain>
    </source>
</reference>
<evidence type="ECO:0000259" key="2">
    <source>
        <dbReference type="Pfam" id="PF01266"/>
    </source>
</evidence>
<keyword evidence="6" id="KW-1185">Reference proteome</keyword>
<dbReference type="GO" id="GO:0016491">
    <property type="term" value="F:oxidoreductase activity"/>
    <property type="evidence" value="ECO:0007669"/>
    <property type="project" value="UniProtKB-KW"/>
</dbReference>
<protein>
    <submittedName>
        <fullName evidence="3">FAD-dependent oxidoreductase</fullName>
    </submittedName>
    <submittedName>
        <fullName evidence="4">Putative aminophosphonate oxidoreductase</fullName>
    </submittedName>
</protein>
<dbReference type="SUPFAM" id="SSF51905">
    <property type="entry name" value="FAD/NAD(P)-binding domain"/>
    <property type="match status" value="1"/>
</dbReference>
<dbReference type="NCBIfam" id="TIGR03329">
    <property type="entry name" value="Phn_aa_oxid"/>
    <property type="match status" value="1"/>
</dbReference>
<dbReference type="InterPro" id="IPR006076">
    <property type="entry name" value="FAD-dep_OxRdtase"/>
</dbReference>
<dbReference type="GO" id="GO:0005737">
    <property type="term" value="C:cytoplasm"/>
    <property type="evidence" value="ECO:0007669"/>
    <property type="project" value="TreeGrafter"/>
</dbReference>
<organism evidence="4 5">
    <name type="scientific">Pseudomonas soli</name>
    <dbReference type="NCBI Taxonomy" id="1306993"/>
    <lineage>
        <taxon>Bacteria</taxon>
        <taxon>Pseudomonadati</taxon>
        <taxon>Pseudomonadota</taxon>
        <taxon>Gammaproteobacteria</taxon>
        <taxon>Pseudomonadales</taxon>
        <taxon>Pseudomonadaceae</taxon>
        <taxon>Pseudomonas</taxon>
    </lineage>
</organism>
<dbReference type="EMBL" id="JAZDQQ010000002">
    <property type="protein sequence ID" value="MEE1879300.1"/>
    <property type="molecule type" value="Genomic_DNA"/>
</dbReference>
<dbReference type="RefSeq" id="WP_094011065.1">
    <property type="nucleotide sequence ID" value="NZ_CP128543.1"/>
</dbReference>
<evidence type="ECO:0000313" key="4">
    <source>
        <dbReference type="EMBL" id="SEQ82328.1"/>
    </source>
</evidence>
<reference evidence="3 6" key="2">
    <citation type="submission" date="2024-01" db="EMBL/GenBank/DDBJ databases">
        <title>Unpublished Manusciprt.</title>
        <authorList>
            <person name="Duman M."/>
            <person name="Valdes E.G."/>
            <person name="Ajmi N."/>
            <person name="Altun S."/>
            <person name="Saticioglu I.B."/>
        </authorList>
    </citation>
    <scope>NUCLEOTIDE SEQUENCE [LARGE SCALE GENOMIC DNA]</scope>
    <source>
        <strain evidence="3 6">139P</strain>
    </source>
</reference>
<dbReference type="PANTHER" id="PTHR13847">
    <property type="entry name" value="SARCOSINE DEHYDROGENASE-RELATED"/>
    <property type="match status" value="1"/>
</dbReference>
<dbReference type="Gene3D" id="3.30.9.10">
    <property type="entry name" value="D-Amino Acid Oxidase, subunit A, domain 2"/>
    <property type="match status" value="1"/>
</dbReference>
<feature type="domain" description="FAD dependent oxidoreductase" evidence="2">
    <location>
        <begin position="28"/>
        <end position="391"/>
    </location>
</feature>
<dbReference type="Proteomes" id="UP001329505">
    <property type="component" value="Unassembled WGS sequence"/>
</dbReference>